<evidence type="ECO:0000256" key="1">
    <source>
        <dbReference type="ARBA" id="ARBA00022475"/>
    </source>
</evidence>
<evidence type="ECO:0000313" key="7">
    <source>
        <dbReference type="Proteomes" id="UP000321464"/>
    </source>
</evidence>
<proteinExistence type="predicted"/>
<name>A0A512AGA2_9SPHN</name>
<comment type="caution">
    <text evidence="6">The sequence shown here is derived from an EMBL/GenBank/DDBJ whole genome shotgun (WGS) entry which is preliminary data.</text>
</comment>
<accession>A0A512AGA2</accession>
<evidence type="ECO:0000256" key="3">
    <source>
        <dbReference type="ARBA" id="ARBA00022989"/>
    </source>
</evidence>
<dbReference type="InterPro" id="IPR012451">
    <property type="entry name" value="DUF1656"/>
</dbReference>
<dbReference type="Pfam" id="PF07869">
    <property type="entry name" value="DUF1656"/>
    <property type="match status" value="1"/>
</dbReference>
<evidence type="ECO:0000313" key="6">
    <source>
        <dbReference type="EMBL" id="GEN98721.1"/>
    </source>
</evidence>
<keyword evidence="4 5" id="KW-0472">Membrane</keyword>
<evidence type="ECO:0000256" key="2">
    <source>
        <dbReference type="ARBA" id="ARBA00022692"/>
    </source>
</evidence>
<keyword evidence="7" id="KW-1185">Reference proteome</keyword>
<feature type="transmembrane region" description="Helical" evidence="5">
    <location>
        <begin position="6"/>
        <end position="29"/>
    </location>
</feature>
<protein>
    <recommendedName>
        <fullName evidence="8">DUF1656 domain-containing protein</fullName>
    </recommendedName>
</protein>
<dbReference type="Proteomes" id="UP000321464">
    <property type="component" value="Unassembled WGS sequence"/>
</dbReference>
<organism evidence="6 7">
    <name type="scientific">Novosphingobium sediminis</name>
    <dbReference type="NCBI Taxonomy" id="707214"/>
    <lineage>
        <taxon>Bacteria</taxon>
        <taxon>Pseudomonadati</taxon>
        <taxon>Pseudomonadota</taxon>
        <taxon>Alphaproteobacteria</taxon>
        <taxon>Sphingomonadales</taxon>
        <taxon>Sphingomonadaceae</taxon>
        <taxon>Novosphingobium</taxon>
    </lineage>
</organism>
<reference evidence="6 7" key="1">
    <citation type="submission" date="2019-07" db="EMBL/GenBank/DDBJ databases">
        <title>Whole genome shotgun sequence of Novosphingobium sediminis NBRC 106119.</title>
        <authorList>
            <person name="Hosoyama A."/>
            <person name="Uohara A."/>
            <person name="Ohji S."/>
            <person name="Ichikawa N."/>
        </authorList>
    </citation>
    <scope>NUCLEOTIDE SEQUENCE [LARGE SCALE GENOMIC DNA]</scope>
    <source>
        <strain evidence="6 7">NBRC 106119</strain>
    </source>
</reference>
<dbReference type="EMBL" id="BJYR01000003">
    <property type="protein sequence ID" value="GEN98721.1"/>
    <property type="molecule type" value="Genomic_DNA"/>
</dbReference>
<evidence type="ECO:0008006" key="8">
    <source>
        <dbReference type="Google" id="ProtNLM"/>
    </source>
</evidence>
<evidence type="ECO:0000256" key="5">
    <source>
        <dbReference type="SAM" id="Phobius"/>
    </source>
</evidence>
<dbReference type="RefSeq" id="WP_147158107.1">
    <property type="nucleotide sequence ID" value="NZ_BJYR01000003.1"/>
</dbReference>
<evidence type="ECO:0000256" key="4">
    <source>
        <dbReference type="ARBA" id="ARBA00023136"/>
    </source>
</evidence>
<feature type="transmembrane region" description="Helical" evidence="5">
    <location>
        <begin position="41"/>
        <end position="60"/>
    </location>
</feature>
<dbReference type="AlphaFoldDB" id="A0A512AGA2"/>
<keyword evidence="2 5" id="KW-0812">Transmembrane</keyword>
<gene>
    <name evidence="6" type="ORF">NSE01_05540</name>
</gene>
<keyword evidence="1" id="KW-1003">Cell membrane</keyword>
<sequence length="74" mass="8240">MIEEIQLLGVYVPAALVWAVVAAVAVYLLRVPLQRIPAEKLVWHPGLLDLLLFVLIWWGLGALADTYLTSWLAS</sequence>
<keyword evidence="3 5" id="KW-1133">Transmembrane helix</keyword>